<sequence>QLTELNSLAKESILSRHSYQASMQLLIANLDTFIKLYNINSQLDTFW</sequence>
<evidence type="ECO:0000313" key="2">
    <source>
        <dbReference type="Proteomes" id="UP000789901"/>
    </source>
</evidence>
<proteinExistence type="predicted"/>
<organism evidence="1 2">
    <name type="scientific">Gigaspora margarita</name>
    <dbReference type="NCBI Taxonomy" id="4874"/>
    <lineage>
        <taxon>Eukaryota</taxon>
        <taxon>Fungi</taxon>
        <taxon>Fungi incertae sedis</taxon>
        <taxon>Mucoromycota</taxon>
        <taxon>Glomeromycotina</taxon>
        <taxon>Glomeromycetes</taxon>
        <taxon>Diversisporales</taxon>
        <taxon>Gigasporaceae</taxon>
        <taxon>Gigaspora</taxon>
    </lineage>
</organism>
<comment type="caution">
    <text evidence="1">The sequence shown here is derived from an EMBL/GenBank/DDBJ whole genome shotgun (WGS) entry which is preliminary data.</text>
</comment>
<protein>
    <submittedName>
        <fullName evidence="1">36049_t:CDS:1</fullName>
    </submittedName>
</protein>
<reference evidence="1 2" key="1">
    <citation type="submission" date="2021-06" db="EMBL/GenBank/DDBJ databases">
        <authorList>
            <person name="Kallberg Y."/>
            <person name="Tangrot J."/>
            <person name="Rosling A."/>
        </authorList>
    </citation>
    <scope>NUCLEOTIDE SEQUENCE [LARGE SCALE GENOMIC DNA]</scope>
    <source>
        <strain evidence="1 2">120-4 pot B 10/14</strain>
    </source>
</reference>
<name>A0ABN7XB93_GIGMA</name>
<dbReference type="EMBL" id="CAJVQB010112867">
    <property type="protein sequence ID" value="CAG8852518.1"/>
    <property type="molecule type" value="Genomic_DNA"/>
</dbReference>
<feature type="non-terminal residue" evidence="1">
    <location>
        <position position="1"/>
    </location>
</feature>
<keyword evidence="2" id="KW-1185">Reference proteome</keyword>
<accession>A0ABN7XB93</accession>
<evidence type="ECO:0000313" key="1">
    <source>
        <dbReference type="EMBL" id="CAG8852518.1"/>
    </source>
</evidence>
<gene>
    <name evidence="1" type="ORF">GMARGA_LOCUS41339</name>
</gene>
<dbReference type="Proteomes" id="UP000789901">
    <property type="component" value="Unassembled WGS sequence"/>
</dbReference>
<feature type="non-terminal residue" evidence="1">
    <location>
        <position position="47"/>
    </location>
</feature>